<keyword evidence="6 11" id="KW-0067">ATP-binding</keyword>
<dbReference type="InterPro" id="IPR017871">
    <property type="entry name" value="ABC_transporter-like_CS"/>
</dbReference>
<keyword evidence="8 11" id="KW-0234">DNA repair</keyword>
<feature type="domain" description="ABC transporter" evidence="13">
    <location>
        <begin position="4"/>
        <end position="253"/>
    </location>
</feature>
<evidence type="ECO:0000256" key="12">
    <source>
        <dbReference type="SAM" id="MobiDB-lite"/>
    </source>
</evidence>
<evidence type="ECO:0000256" key="3">
    <source>
        <dbReference type="ARBA" id="ARBA00022741"/>
    </source>
</evidence>
<dbReference type="AlphaFoldDB" id="A0A971M2X6"/>
<feature type="binding site" evidence="11">
    <location>
        <begin position="352"/>
        <end position="359"/>
    </location>
    <ligand>
        <name>ATP</name>
        <dbReference type="ChEBI" id="CHEBI:30616"/>
        <label>2</label>
    </ligand>
</feature>
<sequence length="646" mass="72205">MGLIRINDVSVSFGGPPLLSGVSLQIEPGERIGLLGRNGSGKSTLLKLLDGRISPDAGGIVRHGDVRTAVLPQDIPQGPTGTVYDVVASGGREHAELLREYHELTFRIAGSGNSDLLGKLERVQHRIEVSGAWHYHQRVEKVIARTGLDENAEFRLLSAGSKRRVFLARALVSEPDLLLLDEPTNHLDIGTIVRLEDFLLRYEKTIMFVTHDRAFLQRLATRIVEIDRGRLVSFSCDYKTYLDRRQALLDAEEKQWHDFDRKLAKEEIWIRQGIKARRTRNEGRVRALLKMREERARRREQAGVARLAIQEAERSGRMVADAEAICFAWGDKSIVDGFSTTIIRGDKVGIIGPNGCGKTTLLKILLGELKPREGRLRLGTGIKVAYFDQLRAQLDENKTLRENVADGNDTVIMGGTSRHVVGYLQDFLFSPERIMAPVSSLSGGERNRLLLAKLFAVPSNVLVLDEPTNDLDAETLELLEERLLEYSGTILLVSHDREFLNNVVTSTVVFEGEGLLEEYVGGYDDWLKQRKTPAERSKSPASAERKQKRKKSPSEKRKLTFKEARELEGLPQVIEAMENEKTCLTATLNSPEFYAGHDMAKITAANDRLKVLEKGLDEAYDRWDELESLVVKLSALHGEGSGSTGL</sequence>
<name>A0A971M2X6_9BACT</name>
<reference evidence="14" key="2">
    <citation type="submission" date="2020-01" db="EMBL/GenBank/DDBJ databases">
        <authorList>
            <person name="Campanaro S."/>
        </authorList>
    </citation>
    <scope>NUCLEOTIDE SEQUENCE</scope>
    <source>
        <strain evidence="14">AS06rmzACSIP_7</strain>
    </source>
</reference>
<dbReference type="GO" id="GO:0003677">
    <property type="term" value="F:DNA binding"/>
    <property type="evidence" value="ECO:0007669"/>
    <property type="project" value="UniProtKB-UniRule"/>
</dbReference>
<comment type="function">
    <text evidence="11">Probably plays a role in ribosome assembly or function. May be involved in resolution of branched DNA intermediates that result from template switching in postreplication gaps. Binds DNA and has ATPase activity.</text>
</comment>
<dbReference type="GO" id="GO:0016887">
    <property type="term" value="F:ATP hydrolysis activity"/>
    <property type="evidence" value="ECO:0007669"/>
    <property type="project" value="UniProtKB-UniRule"/>
</dbReference>
<dbReference type="InterPro" id="IPR043686">
    <property type="entry name" value="Uup"/>
</dbReference>
<evidence type="ECO:0000256" key="6">
    <source>
        <dbReference type="ARBA" id="ARBA00022840"/>
    </source>
</evidence>
<feature type="domain" description="ABC transporter" evidence="13">
    <location>
        <begin position="320"/>
        <end position="538"/>
    </location>
</feature>
<feature type="binding site" evidence="11">
    <location>
        <begin position="36"/>
        <end position="43"/>
    </location>
    <ligand>
        <name>ATP</name>
        <dbReference type="ChEBI" id="CHEBI:30616"/>
        <label>1</label>
    </ligand>
</feature>
<dbReference type="Gene3D" id="1.10.287.380">
    <property type="entry name" value="Valyl-tRNA synthetase, C-terminal domain"/>
    <property type="match status" value="1"/>
</dbReference>
<evidence type="ECO:0000256" key="10">
    <source>
        <dbReference type="ARBA" id="ARBA00061478"/>
    </source>
</evidence>
<organism evidence="14 15">
    <name type="scientific">Syntrophorhabdus aromaticivorans</name>
    <dbReference type="NCBI Taxonomy" id="328301"/>
    <lineage>
        <taxon>Bacteria</taxon>
        <taxon>Pseudomonadati</taxon>
        <taxon>Thermodesulfobacteriota</taxon>
        <taxon>Syntrophorhabdia</taxon>
        <taxon>Syntrophorhabdales</taxon>
        <taxon>Syntrophorhabdaceae</taxon>
        <taxon>Syntrophorhabdus</taxon>
    </lineage>
</organism>
<keyword evidence="7 11" id="KW-0238">DNA-binding</keyword>
<evidence type="ECO:0000256" key="11">
    <source>
        <dbReference type="HAMAP-Rule" id="MF_00848"/>
    </source>
</evidence>
<evidence type="ECO:0000256" key="2">
    <source>
        <dbReference type="ARBA" id="ARBA00022737"/>
    </source>
</evidence>
<keyword evidence="1 11" id="KW-0963">Cytoplasm</keyword>
<dbReference type="InterPro" id="IPR032781">
    <property type="entry name" value="ABC_tran_Xtn"/>
</dbReference>
<evidence type="ECO:0000313" key="14">
    <source>
        <dbReference type="EMBL" id="NLW34694.1"/>
    </source>
</evidence>
<dbReference type="GO" id="GO:0005524">
    <property type="term" value="F:ATP binding"/>
    <property type="evidence" value="ECO:0007669"/>
    <property type="project" value="UniProtKB-UniRule"/>
</dbReference>
<dbReference type="InterPro" id="IPR051309">
    <property type="entry name" value="ABCF_ATPase"/>
</dbReference>
<dbReference type="EMBL" id="JAAYEE010000073">
    <property type="protein sequence ID" value="NLW34694.1"/>
    <property type="molecule type" value="Genomic_DNA"/>
</dbReference>
<dbReference type="Pfam" id="PF00005">
    <property type="entry name" value="ABC_tran"/>
    <property type="match status" value="2"/>
</dbReference>
<dbReference type="InterPro" id="IPR037118">
    <property type="entry name" value="Val-tRNA_synth_C_sf"/>
</dbReference>
<accession>A0A971M2X6</accession>
<evidence type="ECO:0000259" key="13">
    <source>
        <dbReference type="PROSITE" id="PS50893"/>
    </source>
</evidence>
<dbReference type="Gene3D" id="3.40.50.300">
    <property type="entry name" value="P-loop containing nucleotide triphosphate hydrolases"/>
    <property type="match status" value="2"/>
</dbReference>
<dbReference type="InterPro" id="IPR027417">
    <property type="entry name" value="P-loop_NTPase"/>
</dbReference>
<evidence type="ECO:0000256" key="5">
    <source>
        <dbReference type="ARBA" id="ARBA00022801"/>
    </source>
</evidence>
<feature type="region of interest" description="Disordered" evidence="12">
    <location>
        <begin position="531"/>
        <end position="558"/>
    </location>
</feature>
<dbReference type="HAMAP" id="MF_00848">
    <property type="entry name" value="Uup"/>
    <property type="match status" value="1"/>
</dbReference>
<dbReference type="PROSITE" id="PS50893">
    <property type="entry name" value="ABC_TRANSPORTER_2"/>
    <property type="match status" value="2"/>
</dbReference>
<comment type="subcellular location">
    <subcellularLocation>
        <location evidence="11">Cytoplasm</location>
    </subcellularLocation>
    <text evidence="11">Associates with ribosomes.</text>
</comment>
<keyword evidence="3 11" id="KW-0547">Nucleotide-binding</keyword>
<dbReference type="InterPro" id="IPR003439">
    <property type="entry name" value="ABC_transporter-like_ATP-bd"/>
</dbReference>
<dbReference type="PANTHER" id="PTHR42855">
    <property type="entry name" value="ABC TRANSPORTER ATP-BINDING SUBUNIT"/>
    <property type="match status" value="1"/>
</dbReference>
<comment type="caution">
    <text evidence="14">The sequence shown here is derived from an EMBL/GenBank/DDBJ whole genome shotgun (WGS) entry which is preliminary data.</text>
</comment>
<dbReference type="EC" id="3.6.1.-" evidence="11"/>
<protein>
    <recommendedName>
        <fullName evidence="11">ATP-binding protein Uup</fullName>
        <ecNumber evidence="11">3.6.1.-</ecNumber>
    </recommendedName>
</protein>
<keyword evidence="2 11" id="KW-0677">Repeat</keyword>
<dbReference type="GO" id="GO:0005737">
    <property type="term" value="C:cytoplasm"/>
    <property type="evidence" value="ECO:0007669"/>
    <property type="project" value="UniProtKB-SubCell"/>
</dbReference>
<dbReference type="Proteomes" id="UP000777265">
    <property type="component" value="Unassembled WGS sequence"/>
</dbReference>
<reference evidence="14" key="1">
    <citation type="journal article" date="2020" name="Biotechnol. Biofuels">
        <title>New insights from the biogas microbiome by comprehensive genome-resolved metagenomics of nearly 1600 species originating from multiple anaerobic digesters.</title>
        <authorList>
            <person name="Campanaro S."/>
            <person name="Treu L."/>
            <person name="Rodriguez-R L.M."/>
            <person name="Kovalovszki A."/>
            <person name="Ziels R.M."/>
            <person name="Maus I."/>
            <person name="Zhu X."/>
            <person name="Kougias P.G."/>
            <person name="Basile A."/>
            <person name="Luo G."/>
            <person name="Schluter A."/>
            <person name="Konstantinidis K.T."/>
            <person name="Angelidaki I."/>
        </authorList>
    </citation>
    <scope>NUCLEOTIDE SEQUENCE</scope>
    <source>
        <strain evidence="14">AS06rmzACSIP_7</strain>
    </source>
</reference>
<dbReference type="Pfam" id="PF12848">
    <property type="entry name" value="ABC_tran_Xtn"/>
    <property type="match status" value="1"/>
</dbReference>
<comment type="catalytic activity">
    <reaction evidence="9 11">
        <text>ATP + H2O = ADP + phosphate + H(+)</text>
        <dbReference type="Rhea" id="RHEA:13065"/>
        <dbReference type="ChEBI" id="CHEBI:15377"/>
        <dbReference type="ChEBI" id="CHEBI:15378"/>
        <dbReference type="ChEBI" id="CHEBI:30616"/>
        <dbReference type="ChEBI" id="CHEBI:43474"/>
        <dbReference type="ChEBI" id="CHEBI:456216"/>
    </reaction>
</comment>
<dbReference type="SMART" id="SM00382">
    <property type="entry name" value="AAA"/>
    <property type="match status" value="2"/>
</dbReference>
<dbReference type="CDD" id="cd03221">
    <property type="entry name" value="ABCF_EF-3"/>
    <property type="match status" value="2"/>
</dbReference>
<dbReference type="InterPro" id="IPR003593">
    <property type="entry name" value="AAA+_ATPase"/>
</dbReference>
<evidence type="ECO:0000313" key="15">
    <source>
        <dbReference type="Proteomes" id="UP000777265"/>
    </source>
</evidence>
<evidence type="ECO:0000256" key="1">
    <source>
        <dbReference type="ARBA" id="ARBA00022490"/>
    </source>
</evidence>
<dbReference type="GO" id="GO:0043022">
    <property type="term" value="F:ribosome binding"/>
    <property type="evidence" value="ECO:0007669"/>
    <property type="project" value="UniProtKB-UniRule"/>
</dbReference>
<dbReference type="GO" id="GO:0006281">
    <property type="term" value="P:DNA repair"/>
    <property type="evidence" value="ECO:0007669"/>
    <property type="project" value="UniProtKB-KW"/>
</dbReference>
<dbReference type="InterPro" id="IPR032524">
    <property type="entry name" value="ABC_tran_C"/>
</dbReference>
<dbReference type="PANTHER" id="PTHR42855:SF1">
    <property type="entry name" value="ABC TRANSPORTER DOMAIN-CONTAINING PROTEIN"/>
    <property type="match status" value="1"/>
</dbReference>
<evidence type="ECO:0000256" key="4">
    <source>
        <dbReference type="ARBA" id="ARBA00022763"/>
    </source>
</evidence>
<evidence type="ECO:0000256" key="9">
    <source>
        <dbReference type="ARBA" id="ARBA00049360"/>
    </source>
</evidence>
<dbReference type="Pfam" id="PF16326">
    <property type="entry name" value="ABC_tran_CTD"/>
    <property type="match status" value="1"/>
</dbReference>
<gene>
    <name evidence="11" type="primary">uup</name>
    <name evidence="14" type="ORF">GXY80_04310</name>
</gene>
<dbReference type="SUPFAM" id="SSF52540">
    <property type="entry name" value="P-loop containing nucleoside triphosphate hydrolases"/>
    <property type="match status" value="2"/>
</dbReference>
<dbReference type="FunFam" id="3.40.50.300:FF:000309">
    <property type="entry name" value="ABC transporter ATP-binding protein"/>
    <property type="match status" value="1"/>
</dbReference>
<evidence type="ECO:0000256" key="8">
    <source>
        <dbReference type="ARBA" id="ARBA00023204"/>
    </source>
</evidence>
<dbReference type="FunFam" id="3.40.50.300:FF:000011">
    <property type="entry name" value="Putative ABC transporter ATP-binding component"/>
    <property type="match status" value="1"/>
</dbReference>
<evidence type="ECO:0000256" key="7">
    <source>
        <dbReference type="ARBA" id="ARBA00023125"/>
    </source>
</evidence>
<keyword evidence="5 11" id="KW-0378">Hydrolase</keyword>
<proteinExistence type="inferred from homology"/>
<keyword evidence="4 11" id="KW-0227">DNA damage</keyword>
<comment type="similarity">
    <text evidence="10 11">Belongs to the ABC transporter superfamily. ABCF family. Uup subfamily.</text>
</comment>
<dbReference type="PROSITE" id="PS00211">
    <property type="entry name" value="ABC_TRANSPORTER_1"/>
    <property type="match status" value="1"/>
</dbReference>